<dbReference type="InterPro" id="IPR000182">
    <property type="entry name" value="GNAT_dom"/>
</dbReference>
<dbReference type="SUPFAM" id="SSF55729">
    <property type="entry name" value="Acyl-CoA N-acyltransferases (Nat)"/>
    <property type="match status" value="1"/>
</dbReference>
<dbReference type="KEGG" id="nhl:Nhal_0988"/>
<evidence type="ECO:0000256" key="4">
    <source>
        <dbReference type="ARBA" id="ARBA00022679"/>
    </source>
</evidence>
<dbReference type="HOGENOM" id="CLU_101288_2_2_6"/>
<dbReference type="STRING" id="472759.Nhal_0988"/>
<dbReference type="EMBL" id="CP001798">
    <property type="protein sequence ID" value="ADE14161.1"/>
    <property type="molecule type" value="Genomic_DNA"/>
</dbReference>
<evidence type="ECO:0000313" key="8">
    <source>
        <dbReference type="EMBL" id="ADE14161.1"/>
    </source>
</evidence>
<sequence>MSDNIPELILRPIKPEDKPSGFSLGSEEAAPLKAFLRKDAKVYHSENISKTFVLVEAIPQPRIKGYLTLVCSEISHEGCIELQECPQASKYNYPAIKLARLAIHKDIQGAGYGRGMIDWCIAHVTENIMPHTGCRFLVVDSKPSAVKFYERSGFTILDTSGNRSSPSPVMYIDLHKVKSSI</sequence>
<gene>
    <name evidence="8" type="ordered locus">Nhal_0988</name>
</gene>
<protein>
    <submittedName>
        <fullName evidence="8">GCN5-related N-acetyltransferase</fullName>
    </submittedName>
</protein>
<proteinExistence type="inferred from homology"/>
<comment type="catalytic activity">
    <reaction evidence="6">
        <text>glycyl-tRNA(Gly) + acetyl-CoA = N-acetylglycyl-tRNA(Gly) + CoA + H(+)</text>
        <dbReference type="Rhea" id="RHEA:81867"/>
        <dbReference type="Rhea" id="RHEA-COMP:9683"/>
        <dbReference type="Rhea" id="RHEA-COMP:19766"/>
        <dbReference type="ChEBI" id="CHEBI:15378"/>
        <dbReference type="ChEBI" id="CHEBI:57287"/>
        <dbReference type="ChEBI" id="CHEBI:57288"/>
        <dbReference type="ChEBI" id="CHEBI:78522"/>
        <dbReference type="ChEBI" id="CHEBI:232036"/>
    </reaction>
</comment>
<dbReference type="Proteomes" id="UP000001844">
    <property type="component" value="Chromosome"/>
</dbReference>
<keyword evidence="4" id="KW-0808">Transferase</keyword>
<dbReference type="CDD" id="cd04301">
    <property type="entry name" value="NAT_SF"/>
    <property type="match status" value="1"/>
</dbReference>
<evidence type="ECO:0000256" key="3">
    <source>
        <dbReference type="ARBA" id="ARBA00022649"/>
    </source>
</evidence>
<dbReference type="GO" id="GO:0016747">
    <property type="term" value="F:acyltransferase activity, transferring groups other than amino-acyl groups"/>
    <property type="evidence" value="ECO:0007669"/>
    <property type="project" value="InterPro"/>
</dbReference>
<comment type="similarity">
    <text evidence="1">Belongs to the acetyltransferase family. GNAT subfamily.</text>
</comment>
<dbReference type="InterPro" id="IPR016181">
    <property type="entry name" value="Acyl_CoA_acyltransferase"/>
</dbReference>
<dbReference type="OrthoDB" id="9799147at2"/>
<evidence type="ECO:0000256" key="2">
    <source>
        <dbReference type="ARBA" id="ARBA00022491"/>
    </source>
</evidence>
<dbReference type="RefSeq" id="WP_013032053.1">
    <property type="nucleotide sequence ID" value="NC_013960.1"/>
</dbReference>
<keyword evidence="2" id="KW-0678">Repressor</keyword>
<dbReference type="PANTHER" id="PTHR36449:SF1">
    <property type="entry name" value="ACETYLTRANSFERASE"/>
    <property type="match status" value="1"/>
</dbReference>
<organism evidence="8 9">
    <name type="scientific">Nitrosococcus halophilus (strain Nc4)</name>
    <dbReference type="NCBI Taxonomy" id="472759"/>
    <lineage>
        <taxon>Bacteria</taxon>
        <taxon>Pseudomonadati</taxon>
        <taxon>Pseudomonadota</taxon>
        <taxon>Gammaproteobacteria</taxon>
        <taxon>Chromatiales</taxon>
        <taxon>Chromatiaceae</taxon>
        <taxon>Nitrosococcus</taxon>
    </lineage>
</organism>
<dbReference type="Pfam" id="PF13673">
    <property type="entry name" value="Acetyltransf_10"/>
    <property type="match status" value="1"/>
</dbReference>
<reference evidence="9" key="1">
    <citation type="submission" date="2010-04" db="EMBL/GenBank/DDBJ databases">
        <title>Complete genome sequence of Nitrosococcus halophilus Nc4, a salt-adapted, aerobic obligate ammonia-oxidizing sulfur purple bacterium.</title>
        <authorList>
            <consortium name="US DOE Joint Genome Institute"/>
            <person name="Campbell M.A."/>
            <person name="Malfatti S.A."/>
            <person name="Chain P.S.G."/>
            <person name="Heidelberg J.F."/>
            <person name="Ward B.B."/>
            <person name="Klotz M.G."/>
        </authorList>
    </citation>
    <scope>NUCLEOTIDE SEQUENCE [LARGE SCALE GENOMIC DNA]</scope>
    <source>
        <strain evidence="9">Nc4</strain>
    </source>
</reference>
<dbReference type="AlphaFoldDB" id="D5BYU8"/>
<evidence type="ECO:0000256" key="6">
    <source>
        <dbReference type="ARBA" id="ARBA00049880"/>
    </source>
</evidence>
<evidence type="ECO:0000256" key="5">
    <source>
        <dbReference type="ARBA" id="ARBA00023315"/>
    </source>
</evidence>
<keyword evidence="3" id="KW-1277">Toxin-antitoxin system</keyword>
<accession>D5BYU8</accession>
<dbReference type="PANTHER" id="PTHR36449">
    <property type="entry name" value="ACETYLTRANSFERASE-RELATED"/>
    <property type="match status" value="1"/>
</dbReference>
<dbReference type="eggNOG" id="COG0454">
    <property type="taxonomic scope" value="Bacteria"/>
</dbReference>
<dbReference type="PROSITE" id="PS51186">
    <property type="entry name" value="GNAT"/>
    <property type="match status" value="1"/>
</dbReference>
<dbReference type="Gene3D" id="3.40.630.30">
    <property type="match status" value="1"/>
</dbReference>
<feature type="domain" description="N-acetyltransferase" evidence="7">
    <location>
        <begin position="8"/>
        <end position="175"/>
    </location>
</feature>
<keyword evidence="9" id="KW-1185">Reference proteome</keyword>
<evidence type="ECO:0000313" key="9">
    <source>
        <dbReference type="Proteomes" id="UP000001844"/>
    </source>
</evidence>
<evidence type="ECO:0000256" key="1">
    <source>
        <dbReference type="ARBA" id="ARBA00009342"/>
    </source>
</evidence>
<name>D5BYU8_NITHN</name>
<keyword evidence="5" id="KW-0012">Acyltransferase</keyword>
<evidence type="ECO:0000259" key="7">
    <source>
        <dbReference type="PROSITE" id="PS51186"/>
    </source>
</evidence>